<keyword evidence="1" id="KW-0472">Membrane</keyword>
<accession>A0A7T5R355</accession>
<evidence type="ECO:0000259" key="2">
    <source>
        <dbReference type="Pfam" id="PF09835"/>
    </source>
</evidence>
<gene>
    <name evidence="3" type="ORF">HYS17_02080</name>
</gene>
<name>A0A7T5R355_9BACT</name>
<sequence length="187" mass="21772">MFKRRQPREILPYLREWIWPSMGWRRTASYFHHRLFRGSDSTYRITGGLATGVAVSFTPLLGTHFLQAVLYAYFFRQSKIAAMVGTFWGNPWTIPPMFYIDYRLGDFLLTLGQGGDDHPLSGERGLGYLLSEPLSLFMPLLLGGVICAALSWPLAYMMLYYPVRSMQRAYRLRRLLLVRFKKRQSQT</sequence>
<protein>
    <submittedName>
        <fullName evidence="3">DUF2062 domain-containing protein</fullName>
    </submittedName>
</protein>
<evidence type="ECO:0000313" key="3">
    <source>
        <dbReference type="EMBL" id="QQG36596.1"/>
    </source>
</evidence>
<dbReference type="PANTHER" id="PTHR40547:SF1">
    <property type="entry name" value="SLL0298 PROTEIN"/>
    <property type="match status" value="1"/>
</dbReference>
<keyword evidence="1" id="KW-1133">Transmembrane helix</keyword>
<feature type="transmembrane region" description="Helical" evidence="1">
    <location>
        <begin position="49"/>
        <end position="74"/>
    </location>
</feature>
<proteinExistence type="predicted"/>
<dbReference type="Pfam" id="PF09835">
    <property type="entry name" value="DUF2062"/>
    <property type="match status" value="1"/>
</dbReference>
<organism evidence="3 4">
    <name type="scientific">Micavibrio aeruginosavorus</name>
    <dbReference type="NCBI Taxonomy" id="349221"/>
    <lineage>
        <taxon>Bacteria</taxon>
        <taxon>Pseudomonadati</taxon>
        <taxon>Bdellovibrionota</taxon>
        <taxon>Bdellovibrionia</taxon>
        <taxon>Bdellovibrionales</taxon>
        <taxon>Pseudobdellovibrionaceae</taxon>
        <taxon>Micavibrio</taxon>
    </lineage>
</organism>
<dbReference type="EMBL" id="CP066681">
    <property type="protein sequence ID" value="QQG36596.1"/>
    <property type="molecule type" value="Genomic_DNA"/>
</dbReference>
<dbReference type="PANTHER" id="PTHR40547">
    <property type="entry name" value="SLL0298 PROTEIN"/>
    <property type="match status" value="1"/>
</dbReference>
<feature type="domain" description="DUF2062" evidence="2">
    <location>
        <begin position="26"/>
        <end position="169"/>
    </location>
</feature>
<feature type="transmembrane region" description="Helical" evidence="1">
    <location>
        <begin position="136"/>
        <end position="163"/>
    </location>
</feature>
<reference evidence="3 4" key="1">
    <citation type="submission" date="2020-07" db="EMBL/GenBank/DDBJ databases">
        <title>Huge and variable diversity of episymbiotic CPR bacteria and DPANN archaea in groundwater ecosystems.</title>
        <authorList>
            <person name="He C.Y."/>
            <person name="Keren R."/>
            <person name="Whittaker M."/>
            <person name="Farag I.F."/>
            <person name="Doudna J."/>
            <person name="Cate J.H.D."/>
            <person name="Banfield J.F."/>
        </authorList>
    </citation>
    <scope>NUCLEOTIDE SEQUENCE [LARGE SCALE GENOMIC DNA]</scope>
    <source>
        <strain evidence="3">NC_groundwater_70_Ag_B-0.1um_54_66</strain>
    </source>
</reference>
<evidence type="ECO:0000313" key="4">
    <source>
        <dbReference type="Proteomes" id="UP000595362"/>
    </source>
</evidence>
<dbReference type="Proteomes" id="UP000595362">
    <property type="component" value="Chromosome"/>
</dbReference>
<dbReference type="InterPro" id="IPR018639">
    <property type="entry name" value="DUF2062"/>
</dbReference>
<dbReference type="AlphaFoldDB" id="A0A7T5R355"/>
<evidence type="ECO:0000256" key="1">
    <source>
        <dbReference type="SAM" id="Phobius"/>
    </source>
</evidence>
<keyword evidence="1" id="KW-0812">Transmembrane</keyword>